<evidence type="ECO:0000313" key="7">
    <source>
        <dbReference type="EMBL" id="KAE8685530.1"/>
    </source>
</evidence>
<evidence type="ECO:0000256" key="1">
    <source>
        <dbReference type="ARBA" id="ARBA00022525"/>
    </source>
</evidence>
<dbReference type="InterPro" id="IPR007118">
    <property type="entry name" value="Expan_Lol_pI"/>
</dbReference>
<evidence type="ECO:0000256" key="2">
    <source>
        <dbReference type="ARBA" id="ARBA00022729"/>
    </source>
</evidence>
<dbReference type="InterPro" id="IPR007112">
    <property type="entry name" value="Expansin/allergen_DPBB_dom"/>
</dbReference>
<dbReference type="SUPFAM" id="SSF50685">
    <property type="entry name" value="Barwin-like endoglucanases"/>
    <property type="match status" value="1"/>
</dbReference>
<name>A0A6A2Z265_HIBSY</name>
<dbReference type="Pfam" id="PF03330">
    <property type="entry name" value="DPBB_1"/>
    <property type="match status" value="1"/>
</dbReference>
<dbReference type="AlphaFoldDB" id="A0A6A2Z265"/>
<dbReference type="SMART" id="SM00837">
    <property type="entry name" value="DPBB_1"/>
    <property type="match status" value="1"/>
</dbReference>
<evidence type="ECO:0000256" key="4">
    <source>
        <dbReference type="RuleBase" id="RU365023"/>
    </source>
</evidence>
<accession>A0A6A2Z265</accession>
<feature type="domain" description="Expansin-like EG45" evidence="6">
    <location>
        <begin position="52"/>
        <end position="129"/>
    </location>
</feature>
<comment type="similarity">
    <text evidence="4">Belongs to the expansin family. Expansin A subfamily.</text>
</comment>
<dbReference type="InterPro" id="IPR002963">
    <property type="entry name" value="Expansin"/>
</dbReference>
<protein>
    <recommendedName>
        <fullName evidence="4">Expansin</fullName>
    </recommendedName>
</protein>
<keyword evidence="1 4" id="KW-0964">Secreted</keyword>
<comment type="caution">
    <text evidence="7">The sequence shown here is derived from an EMBL/GenBank/DDBJ whole genome shotgun (WGS) entry which is preliminary data.</text>
</comment>
<keyword evidence="2" id="KW-0732">Signal</keyword>
<keyword evidence="3 4" id="KW-0961">Cell wall biogenesis/degradation</keyword>
<dbReference type="PRINTS" id="PR01226">
    <property type="entry name" value="EXPANSIN"/>
</dbReference>
<comment type="subcellular location">
    <subcellularLocation>
        <location evidence="4">Secreted</location>
        <location evidence="4">Cell wall</location>
    </subcellularLocation>
    <subcellularLocation>
        <location evidence="4">Membrane</location>
        <topology evidence="4">Peripheral membrane protein</topology>
    </subcellularLocation>
</comment>
<keyword evidence="5" id="KW-0472">Membrane</keyword>
<comment type="function">
    <text evidence="4">Causes loosening and extension of plant cell walls by disrupting non-covalent bonding between cellulose microfibrils and matrix glucans. No enzymatic activity has been found.</text>
</comment>
<gene>
    <name evidence="7" type="ORF">F3Y22_tig00111096pilonHSYRG00144</name>
</gene>
<evidence type="ECO:0000256" key="3">
    <source>
        <dbReference type="ARBA" id="ARBA00023316"/>
    </source>
</evidence>
<evidence type="ECO:0000256" key="5">
    <source>
        <dbReference type="SAM" id="Phobius"/>
    </source>
</evidence>
<evidence type="ECO:0000313" key="8">
    <source>
        <dbReference type="Proteomes" id="UP000436088"/>
    </source>
</evidence>
<dbReference type="GO" id="GO:0009664">
    <property type="term" value="P:plant-type cell wall organization"/>
    <property type="evidence" value="ECO:0007669"/>
    <property type="project" value="InterPro"/>
</dbReference>
<keyword evidence="4" id="KW-0134">Cell wall</keyword>
<keyword evidence="8" id="KW-1185">Reference proteome</keyword>
<dbReference type="InterPro" id="IPR009009">
    <property type="entry name" value="RlpA-like_DPBB"/>
</dbReference>
<reference evidence="7" key="1">
    <citation type="submission" date="2019-09" db="EMBL/GenBank/DDBJ databases">
        <title>Draft genome information of white flower Hibiscus syriacus.</title>
        <authorList>
            <person name="Kim Y.-M."/>
        </authorList>
    </citation>
    <scope>NUCLEOTIDE SEQUENCE [LARGE SCALE GENOMIC DNA]</scope>
    <source>
        <strain evidence="7">YM2019G1</strain>
    </source>
</reference>
<dbReference type="EMBL" id="VEPZ02001230">
    <property type="protein sequence ID" value="KAE8685530.1"/>
    <property type="molecule type" value="Genomic_DNA"/>
</dbReference>
<dbReference type="Gene3D" id="2.40.40.10">
    <property type="entry name" value="RlpA-like domain"/>
    <property type="match status" value="1"/>
</dbReference>
<dbReference type="GO" id="GO:0005576">
    <property type="term" value="C:extracellular region"/>
    <property type="evidence" value="ECO:0007669"/>
    <property type="project" value="InterPro"/>
</dbReference>
<dbReference type="PANTHER" id="PTHR31867">
    <property type="entry name" value="EXPANSIN-A15"/>
    <property type="match status" value="1"/>
</dbReference>
<evidence type="ECO:0000259" key="6">
    <source>
        <dbReference type="PROSITE" id="PS50842"/>
    </source>
</evidence>
<keyword evidence="5" id="KW-1133">Transmembrane helix</keyword>
<proteinExistence type="inferred from homology"/>
<keyword evidence="5" id="KW-0812">Transmembrane</keyword>
<dbReference type="Proteomes" id="UP000436088">
    <property type="component" value="Unassembled WGS sequence"/>
</dbReference>
<dbReference type="InterPro" id="IPR036908">
    <property type="entry name" value="RlpA-like_sf"/>
</dbReference>
<dbReference type="GO" id="GO:0016020">
    <property type="term" value="C:membrane"/>
    <property type="evidence" value="ECO:0007669"/>
    <property type="project" value="UniProtKB-SubCell"/>
</dbReference>
<dbReference type="PROSITE" id="PS50842">
    <property type="entry name" value="EXPANSIN_EG45"/>
    <property type="match status" value="1"/>
</dbReference>
<organism evidence="7 8">
    <name type="scientific">Hibiscus syriacus</name>
    <name type="common">Rose of Sharon</name>
    <dbReference type="NCBI Taxonomy" id="106335"/>
    <lineage>
        <taxon>Eukaryota</taxon>
        <taxon>Viridiplantae</taxon>
        <taxon>Streptophyta</taxon>
        <taxon>Embryophyta</taxon>
        <taxon>Tracheophyta</taxon>
        <taxon>Spermatophyta</taxon>
        <taxon>Magnoliopsida</taxon>
        <taxon>eudicotyledons</taxon>
        <taxon>Gunneridae</taxon>
        <taxon>Pentapetalae</taxon>
        <taxon>rosids</taxon>
        <taxon>malvids</taxon>
        <taxon>Malvales</taxon>
        <taxon>Malvaceae</taxon>
        <taxon>Malvoideae</taxon>
        <taxon>Hibiscus</taxon>
    </lineage>
</organism>
<sequence>MVANYTLGFIFMVKLLSLFLIFGIASSQSNDEYWRTADATFHGDMNGTETMYGACGYGDLIQQGYGLATIALSTSLFNDGPTYGACFEIRCYNSRQWCLNQTIVVTATNFCPPPPELQVNQKEIGAIHH</sequence>
<dbReference type="PRINTS" id="PR01225">
    <property type="entry name" value="EXPANSNFAMLY"/>
</dbReference>
<feature type="transmembrane region" description="Helical" evidence="5">
    <location>
        <begin position="6"/>
        <end position="25"/>
    </location>
</feature>